<dbReference type="SUPFAM" id="SSF55729">
    <property type="entry name" value="Acyl-CoA N-acyltransferases (Nat)"/>
    <property type="match status" value="1"/>
</dbReference>
<organism evidence="7 8">
    <name type="scientific">Mycolicibacterium parafortuitum</name>
    <name type="common">Mycobacterium parafortuitum</name>
    <dbReference type="NCBI Taxonomy" id="39692"/>
    <lineage>
        <taxon>Bacteria</taxon>
        <taxon>Bacillati</taxon>
        <taxon>Actinomycetota</taxon>
        <taxon>Actinomycetes</taxon>
        <taxon>Mycobacteriales</taxon>
        <taxon>Mycobacteriaceae</taxon>
        <taxon>Mycolicibacterium</taxon>
    </lineage>
</organism>
<feature type="binding site" evidence="5">
    <location>
        <begin position="60"/>
        <end position="62"/>
    </location>
    <ligand>
        <name>acetyl-CoA</name>
        <dbReference type="ChEBI" id="CHEBI:57288"/>
    </ligand>
</feature>
<comment type="subunit">
    <text evidence="5">Homohexamer; trimer of dimers.</text>
</comment>
<evidence type="ECO:0000259" key="6">
    <source>
        <dbReference type="PROSITE" id="PS51186"/>
    </source>
</evidence>
<dbReference type="InterPro" id="IPR041380">
    <property type="entry name" value="Acetyltransf_17"/>
</dbReference>
<proteinExistence type="inferred from homology"/>
<gene>
    <name evidence="7" type="ORF">MPRF_33620</name>
</gene>
<feature type="binding site" evidence="5">
    <location>
        <begin position="68"/>
        <end position="73"/>
    </location>
    <ligand>
        <name>acetyl-CoA</name>
        <dbReference type="ChEBI" id="CHEBI:57288"/>
    </ligand>
</feature>
<keyword evidence="2" id="KW-1036">Host cytoplasmic vesicle</keyword>
<dbReference type="AlphaFoldDB" id="A0A7I7U6F6"/>
<protein>
    <submittedName>
        <fullName evidence="7">UPF0256 protein</fullName>
    </submittedName>
</protein>
<dbReference type="Gene3D" id="3.40.630.30">
    <property type="match status" value="2"/>
</dbReference>
<evidence type="ECO:0000256" key="4">
    <source>
        <dbReference type="ARBA" id="ARBA00023315"/>
    </source>
</evidence>
<evidence type="ECO:0000256" key="3">
    <source>
        <dbReference type="ARBA" id="ARBA00022679"/>
    </source>
</evidence>
<dbReference type="PROSITE" id="PS51186">
    <property type="entry name" value="GNAT"/>
    <property type="match status" value="1"/>
</dbReference>
<evidence type="ECO:0000313" key="7">
    <source>
        <dbReference type="EMBL" id="BBY76463.1"/>
    </source>
</evidence>
<evidence type="ECO:0000313" key="8">
    <source>
        <dbReference type="Proteomes" id="UP000466554"/>
    </source>
</evidence>
<dbReference type="GO" id="GO:0030649">
    <property type="term" value="P:aminoglycoside antibiotic catabolic process"/>
    <property type="evidence" value="ECO:0007669"/>
    <property type="project" value="TreeGrafter"/>
</dbReference>
<feature type="active site" description="Proton donor" evidence="5">
    <location>
        <position position="101"/>
    </location>
</feature>
<dbReference type="HAMAP" id="MF_01812">
    <property type="entry name" value="Eis"/>
    <property type="match status" value="1"/>
</dbReference>
<dbReference type="Gene3D" id="3.30.1050.10">
    <property type="entry name" value="SCP2 sterol-binding domain"/>
    <property type="match status" value="1"/>
</dbReference>
<dbReference type="EMBL" id="AP022598">
    <property type="protein sequence ID" value="BBY76463.1"/>
    <property type="molecule type" value="Genomic_DNA"/>
</dbReference>
<dbReference type="InterPro" id="IPR000182">
    <property type="entry name" value="GNAT_dom"/>
</dbReference>
<dbReference type="SUPFAM" id="SSF55718">
    <property type="entry name" value="SCP-like"/>
    <property type="match status" value="1"/>
</dbReference>
<sequence>MVGFAPLTGLEPGQIAKLSEPGRVLGAFDGDELVGTTEAVGSSLTLPGGRRVPHAAVTHVGVLPSHTRRGIATALLAGQLHDIRARGEVVATLRASEATIYERFGYGVASTSSTVEVDRRRAVLRAGVEGGSRVRLVDPSQAWDVLPRIYSENHPSRPGSIARPAVWWQLQRLRAAGTAGARYVAVHGDPGAETGFVRYHPVDTDRWFVSEQRTIVVDDLFAPTTEAYAGLLRFLLDLDLVDRLVFTMLPLDDPLPWLLTDRRAARVTGTRDETWLRVVDAAAALDARTYSGPGTITLHISDPLLQDNSGTFEISADGVRPSTATAALETGPVGLAAALLGATSWRTLALAGLAKATGPAAIALADGLFRTDQAPHTGIYF</sequence>
<dbReference type="Proteomes" id="UP000466554">
    <property type="component" value="Chromosome"/>
</dbReference>
<evidence type="ECO:0000256" key="1">
    <source>
        <dbReference type="ARBA" id="ARBA00009213"/>
    </source>
</evidence>
<name>A0A7I7U6F6_MYCPF</name>
<dbReference type="InterPro" id="IPR016181">
    <property type="entry name" value="Acyl_CoA_acyltransferase"/>
</dbReference>
<dbReference type="CDD" id="cd04301">
    <property type="entry name" value="NAT_SF"/>
    <property type="match status" value="1"/>
</dbReference>
<dbReference type="Pfam" id="PF17668">
    <property type="entry name" value="Acetyltransf_17"/>
    <property type="match status" value="1"/>
</dbReference>
<keyword evidence="3 5" id="KW-0808">Transferase</keyword>
<reference evidence="7 8" key="1">
    <citation type="journal article" date="2019" name="Emerg. Microbes Infect.">
        <title>Comprehensive subspecies identification of 175 nontuberculous mycobacteria species based on 7547 genomic profiles.</title>
        <authorList>
            <person name="Matsumoto Y."/>
            <person name="Kinjo T."/>
            <person name="Motooka D."/>
            <person name="Nabeya D."/>
            <person name="Jung N."/>
            <person name="Uechi K."/>
            <person name="Horii T."/>
            <person name="Iida T."/>
            <person name="Fujita J."/>
            <person name="Nakamura S."/>
        </authorList>
    </citation>
    <scope>NUCLEOTIDE SEQUENCE [LARGE SCALE GENOMIC DNA]</scope>
    <source>
        <strain evidence="7 8">JCM 6367</strain>
    </source>
</reference>
<dbReference type="PANTHER" id="PTHR37817:SF1">
    <property type="entry name" value="N-ACETYLTRANSFERASE EIS"/>
    <property type="match status" value="1"/>
</dbReference>
<feature type="binding site" evidence="5">
    <location>
        <begin position="96"/>
        <end position="97"/>
    </location>
    <ligand>
        <name>acetyl-CoA</name>
        <dbReference type="ChEBI" id="CHEBI:57288"/>
    </ligand>
</feature>
<dbReference type="InterPro" id="IPR025559">
    <property type="entry name" value="Eis_dom"/>
</dbReference>
<dbReference type="NCBIfam" id="NF002367">
    <property type="entry name" value="PRK01346.1-4"/>
    <property type="match status" value="1"/>
</dbReference>
<keyword evidence="4 5" id="KW-0012">Acyltransferase</keyword>
<comment type="similarity">
    <text evidence="1 5">Belongs to the acetyltransferase Eis family.</text>
</comment>
<accession>A0A7I7U6F6</accession>
<dbReference type="Pfam" id="PF13527">
    <property type="entry name" value="Acetyltransf_9"/>
    <property type="match status" value="1"/>
</dbReference>
<dbReference type="InterPro" id="IPR022902">
    <property type="entry name" value="NAcTrfase_Eis"/>
</dbReference>
<dbReference type="PANTHER" id="PTHR37817">
    <property type="entry name" value="N-ACETYLTRANSFERASE EIS"/>
    <property type="match status" value="1"/>
</dbReference>
<dbReference type="GO" id="GO:0034069">
    <property type="term" value="F:aminoglycoside N-acetyltransferase activity"/>
    <property type="evidence" value="ECO:0007669"/>
    <property type="project" value="TreeGrafter"/>
</dbReference>
<dbReference type="InterPro" id="IPR036527">
    <property type="entry name" value="SCP2_sterol-bd_dom_sf"/>
</dbReference>
<evidence type="ECO:0000256" key="2">
    <source>
        <dbReference type="ARBA" id="ARBA00022488"/>
    </source>
</evidence>
<feature type="active site" description="Proton acceptor; via carboxylate" evidence="5">
    <location>
        <position position="381"/>
    </location>
</feature>
<evidence type="ECO:0000256" key="5">
    <source>
        <dbReference type="HAMAP-Rule" id="MF_01812"/>
    </source>
</evidence>
<dbReference type="Pfam" id="PF13530">
    <property type="entry name" value="SCP2_2"/>
    <property type="match status" value="1"/>
</dbReference>
<dbReference type="InterPro" id="IPR051554">
    <property type="entry name" value="Acetyltransferase_Eis"/>
</dbReference>
<feature type="domain" description="N-acetyltransferase" evidence="6">
    <location>
        <begin position="1"/>
        <end position="127"/>
    </location>
</feature>